<feature type="modified residue" description="4-aspartylphosphate" evidence="1">
    <location>
        <position position="69"/>
    </location>
</feature>
<evidence type="ECO:0000313" key="4">
    <source>
        <dbReference type="Proteomes" id="UP001266099"/>
    </source>
</evidence>
<keyword evidence="3" id="KW-0238">DNA-binding</keyword>
<gene>
    <name evidence="3" type="ORF">J2S36_000420</name>
</gene>
<protein>
    <submittedName>
        <fullName evidence="3">DNA-binding NarL/FixJ family response regulator</fullName>
    </submittedName>
</protein>
<accession>A0ABU1T0J1</accession>
<sequence length="139" mass="15464">MAQEAASSDDQFLDVLVYSDNRITREEVMRAIGSRIAANLPEIRFTEAATWEGAELKVQERKFDLLILDAETPKLGGIGLGMKIRDEIDPQVPYIVIIARPQDDWLARVAKPRGIVSYPIDPRELSVLVREVFAGAGAK</sequence>
<keyword evidence="1" id="KW-0597">Phosphoprotein</keyword>
<keyword evidence="4" id="KW-1185">Reference proteome</keyword>
<feature type="domain" description="Response regulatory" evidence="2">
    <location>
        <begin position="14"/>
        <end position="133"/>
    </location>
</feature>
<dbReference type="RefSeq" id="WP_309955046.1">
    <property type="nucleotide sequence ID" value="NZ_CP136414.1"/>
</dbReference>
<dbReference type="PROSITE" id="PS50110">
    <property type="entry name" value="RESPONSE_REGULATORY"/>
    <property type="match status" value="1"/>
</dbReference>
<dbReference type="SUPFAM" id="SSF52172">
    <property type="entry name" value="CheY-like"/>
    <property type="match status" value="1"/>
</dbReference>
<dbReference type="GO" id="GO:0003677">
    <property type="term" value="F:DNA binding"/>
    <property type="evidence" value="ECO:0007669"/>
    <property type="project" value="UniProtKB-KW"/>
</dbReference>
<dbReference type="EMBL" id="JAVDUJ010000001">
    <property type="protein sequence ID" value="MDR6938877.1"/>
    <property type="molecule type" value="Genomic_DNA"/>
</dbReference>
<reference evidence="3 4" key="1">
    <citation type="submission" date="2023-07" db="EMBL/GenBank/DDBJ databases">
        <title>Sequencing the genomes of 1000 actinobacteria strains.</title>
        <authorList>
            <person name="Klenk H.-P."/>
        </authorList>
    </citation>
    <scope>NUCLEOTIDE SEQUENCE [LARGE SCALE GENOMIC DNA]</scope>
    <source>
        <strain evidence="3 4">DSM 15539</strain>
    </source>
</reference>
<evidence type="ECO:0000259" key="2">
    <source>
        <dbReference type="PROSITE" id="PS50110"/>
    </source>
</evidence>
<name>A0ABU1T0J1_9ACTO</name>
<comment type="caution">
    <text evidence="3">The sequence shown here is derived from an EMBL/GenBank/DDBJ whole genome shotgun (WGS) entry which is preliminary data.</text>
</comment>
<dbReference type="Proteomes" id="UP001266099">
    <property type="component" value="Unassembled WGS sequence"/>
</dbReference>
<proteinExistence type="predicted"/>
<dbReference type="InterPro" id="IPR011006">
    <property type="entry name" value="CheY-like_superfamily"/>
</dbReference>
<evidence type="ECO:0000256" key="1">
    <source>
        <dbReference type="PROSITE-ProRule" id="PRU00169"/>
    </source>
</evidence>
<evidence type="ECO:0000313" key="3">
    <source>
        <dbReference type="EMBL" id="MDR6938877.1"/>
    </source>
</evidence>
<dbReference type="Gene3D" id="3.40.50.2300">
    <property type="match status" value="1"/>
</dbReference>
<organism evidence="3 4">
    <name type="scientific">Arcanobacterium hippocoleae</name>
    <dbReference type="NCBI Taxonomy" id="149017"/>
    <lineage>
        <taxon>Bacteria</taxon>
        <taxon>Bacillati</taxon>
        <taxon>Actinomycetota</taxon>
        <taxon>Actinomycetes</taxon>
        <taxon>Actinomycetales</taxon>
        <taxon>Actinomycetaceae</taxon>
        <taxon>Arcanobacterium</taxon>
    </lineage>
</organism>
<dbReference type="InterPro" id="IPR001789">
    <property type="entry name" value="Sig_transdc_resp-reg_receiver"/>
</dbReference>